<evidence type="ECO:0000256" key="3">
    <source>
        <dbReference type="ARBA" id="ARBA00023136"/>
    </source>
</evidence>
<feature type="region of interest" description="Disordered" evidence="6">
    <location>
        <begin position="25"/>
        <end position="45"/>
    </location>
</feature>
<evidence type="ECO:0000313" key="9">
    <source>
        <dbReference type="Proteomes" id="UP000295636"/>
    </source>
</evidence>
<protein>
    <submittedName>
        <fullName evidence="8">Extracellular solute-binding protein</fullName>
    </submittedName>
</protein>
<accession>A0A4R5KSX1</accession>
<evidence type="ECO:0000256" key="6">
    <source>
        <dbReference type="SAM" id="MobiDB-lite"/>
    </source>
</evidence>
<dbReference type="InterPro" id="IPR006059">
    <property type="entry name" value="SBP"/>
</dbReference>
<evidence type="ECO:0000313" key="8">
    <source>
        <dbReference type="EMBL" id="TDF98726.1"/>
    </source>
</evidence>
<dbReference type="PANTHER" id="PTHR43649:SF33">
    <property type="entry name" value="POLYGALACTURONAN_RHAMNOGALACTURONAN-BINDING PROTEIN YTCQ"/>
    <property type="match status" value="1"/>
</dbReference>
<evidence type="ECO:0000256" key="5">
    <source>
        <dbReference type="ARBA" id="ARBA00023288"/>
    </source>
</evidence>
<dbReference type="EMBL" id="SMRT01000003">
    <property type="protein sequence ID" value="TDF98726.1"/>
    <property type="molecule type" value="Genomic_DNA"/>
</dbReference>
<comment type="caution">
    <text evidence="8">The sequence shown here is derived from an EMBL/GenBank/DDBJ whole genome shotgun (WGS) entry which is preliminary data.</text>
</comment>
<keyword evidence="3" id="KW-0472">Membrane</keyword>
<dbReference type="Gene3D" id="3.40.190.10">
    <property type="entry name" value="Periplasmic binding protein-like II"/>
    <property type="match status" value="2"/>
</dbReference>
<evidence type="ECO:0000256" key="2">
    <source>
        <dbReference type="ARBA" id="ARBA00022729"/>
    </source>
</evidence>
<organism evidence="8 9">
    <name type="scientific">Paenibacillus piri</name>
    <dbReference type="NCBI Taxonomy" id="2547395"/>
    <lineage>
        <taxon>Bacteria</taxon>
        <taxon>Bacillati</taxon>
        <taxon>Bacillota</taxon>
        <taxon>Bacilli</taxon>
        <taxon>Bacillales</taxon>
        <taxon>Paenibacillaceae</taxon>
        <taxon>Paenibacillus</taxon>
    </lineage>
</organism>
<feature type="signal peptide" evidence="7">
    <location>
        <begin position="1"/>
        <end position="19"/>
    </location>
</feature>
<evidence type="ECO:0000256" key="4">
    <source>
        <dbReference type="ARBA" id="ARBA00023139"/>
    </source>
</evidence>
<dbReference type="Pfam" id="PF01547">
    <property type="entry name" value="SBP_bac_1"/>
    <property type="match status" value="1"/>
</dbReference>
<keyword evidence="5" id="KW-0449">Lipoprotein</keyword>
<dbReference type="RefSeq" id="WP_133227055.1">
    <property type="nucleotide sequence ID" value="NZ_SMRT01000003.1"/>
</dbReference>
<dbReference type="PANTHER" id="PTHR43649">
    <property type="entry name" value="ARABINOSE-BINDING PROTEIN-RELATED"/>
    <property type="match status" value="1"/>
</dbReference>
<dbReference type="AlphaFoldDB" id="A0A4R5KSX1"/>
<evidence type="ECO:0000256" key="1">
    <source>
        <dbReference type="ARBA" id="ARBA00022475"/>
    </source>
</evidence>
<sequence>MSKWMKVSTALTMTAGLIAGCSGGQGDKAATAPPPAGETKGATAPAAGEAKGIDLSEKISINMMSIAYEGGAWSDKHPVIDELNKKLNIDLKIQWVPSDNYSEKLGVMAASNSFPDVFRINSAEFLKWRDKGVFLDIAPMLGKYPNLVKTMDAETLAIGNPKGKTYALPNWTPEFRETLLVRKDWLEKLNLKPPTTVDELYEVAKAFTKNDPDGNGKDDTIGYSFAISNNRSFTRGADPLRFAFGLANGWKEADGRIIPWQSQTKELKDFLGFTRKMYAEGLLDKDFAINKGQDPDFKFEANKVGFTDVPGTNIYDTGLPNLRKVVPTADVLQLAPPKGPAGLQGNTTYATTNKVVINAKLDKKKQERIMALMDYMVTDEGHNLITYGVEGIHFKKTGDKYEVLPAFETDRPMLINFWFFHRFDALNTIRPWEDQDKAKKVQALFEENKKYLVKDKGAGLFSETSTKSGATLDQKLMGEMVAIIMGQKPLEAIDAAVEAWKKDGGDKIIEEMNEQYKLSK</sequence>
<name>A0A4R5KSX1_9BACL</name>
<keyword evidence="2 7" id="KW-0732">Signal</keyword>
<dbReference type="PROSITE" id="PS51257">
    <property type="entry name" value="PROKAR_LIPOPROTEIN"/>
    <property type="match status" value="1"/>
</dbReference>
<dbReference type="OrthoDB" id="9787283at2"/>
<reference evidence="8 9" key="1">
    <citation type="submission" date="2019-03" db="EMBL/GenBank/DDBJ databases">
        <title>This is whole genome sequence of Paenibacillus sp MS74 strain.</title>
        <authorList>
            <person name="Trinh H.N."/>
        </authorList>
    </citation>
    <scope>NUCLEOTIDE SEQUENCE [LARGE SCALE GENOMIC DNA]</scope>
    <source>
        <strain evidence="8 9">MS74</strain>
    </source>
</reference>
<dbReference type="Proteomes" id="UP000295636">
    <property type="component" value="Unassembled WGS sequence"/>
</dbReference>
<keyword evidence="9" id="KW-1185">Reference proteome</keyword>
<dbReference type="SUPFAM" id="SSF53850">
    <property type="entry name" value="Periplasmic binding protein-like II"/>
    <property type="match status" value="1"/>
</dbReference>
<keyword evidence="1" id="KW-1003">Cell membrane</keyword>
<gene>
    <name evidence="8" type="ORF">E1757_09350</name>
</gene>
<keyword evidence="4" id="KW-0564">Palmitate</keyword>
<proteinExistence type="predicted"/>
<dbReference type="InterPro" id="IPR050490">
    <property type="entry name" value="Bact_solute-bd_prot1"/>
</dbReference>
<evidence type="ECO:0000256" key="7">
    <source>
        <dbReference type="SAM" id="SignalP"/>
    </source>
</evidence>
<feature type="chain" id="PRO_5038515052" evidence="7">
    <location>
        <begin position="20"/>
        <end position="520"/>
    </location>
</feature>